<evidence type="ECO:0000256" key="6">
    <source>
        <dbReference type="ARBA" id="ARBA00022840"/>
    </source>
</evidence>
<evidence type="ECO:0000313" key="10">
    <source>
        <dbReference type="Proteomes" id="UP001628874"/>
    </source>
</evidence>
<keyword evidence="5" id="KW-0547">Nucleotide-binding</keyword>
<keyword evidence="7" id="KW-0460">Magnesium</keyword>
<sequence length="130" mass="14838">MSLEKSAVLTFRMSLTPNNPSQATINMAGITTQLPIEIPNDQIAEICQRYHIRKVSLFGSILRDDFRPDSDIDILVEFEPGYTPGFAFIDIQDELSMLLGRKVDLNTPQDISRYFRDRVLAEAKVQYVKN</sequence>
<dbReference type="Proteomes" id="UP001628874">
    <property type="component" value="Unassembled WGS sequence"/>
</dbReference>
<accession>A0ABW8WJG4</accession>
<organism evidence="9 10">
    <name type="scientific">Scytonema tolypothrichoides VB-61278_2</name>
    <dbReference type="NCBI Taxonomy" id="3232314"/>
    <lineage>
        <taxon>Bacteria</taxon>
        <taxon>Bacillati</taxon>
        <taxon>Cyanobacteriota</taxon>
        <taxon>Cyanophyceae</taxon>
        <taxon>Nostocales</taxon>
        <taxon>Scytonemataceae</taxon>
        <taxon>Scytonema</taxon>
    </lineage>
</organism>
<protein>
    <submittedName>
        <fullName evidence="9">Nucleotidyltransferase family protein</fullName>
    </submittedName>
</protein>
<dbReference type="EMBL" id="JBFQGM010000003">
    <property type="protein sequence ID" value="MFL9461124.1"/>
    <property type="molecule type" value="Genomic_DNA"/>
</dbReference>
<keyword evidence="6" id="KW-0067">ATP-binding</keyword>
<gene>
    <name evidence="9" type="ORF">AB0759_10845</name>
</gene>
<dbReference type="CDD" id="cd05403">
    <property type="entry name" value="NT_KNTase_like"/>
    <property type="match status" value="1"/>
</dbReference>
<dbReference type="InterPro" id="IPR041633">
    <property type="entry name" value="Polbeta"/>
</dbReference>
<evidence type="ECO:0000256" key="5">
    <source>
        <dbReference type="ARBA" id="ARBA00022741"/>
    </source>
</evidence>
<dbReference type="InterPro" id="IPR043519">
    <property type="entry name" value="NT_sf"/>
</dbReference>
<keyword evidence="3" id="KW-0548">Nucleotidyltransferase</keyword>
<evidence type="ECO:0000259" key="8">
    <source>
        <dbReference type="Pfam" id="PF18765"/>
    </source>
</evidence>
<evidence type="ECO:0000256" key="4">
    <source>
        <dbReference type="ARBA" id="ARBA00022723"/>
    </source>
</evidence>
<reference evidence="9 10" key="1">
    <citation type="submission" date="2024-07" db="EMBL/GenBank/DDBJ databases">
        <authorList>
            <person name="Tripathy S."/>
        </authorList>
    </citation>
    <scope>NUCLEOTIDE SEQUENCE [LARGE SCALE GENOMIC DNA]</scope>
    <source>
        <strain evidence="9 10">VB-61278_2</strain>
    </source>
</reference>
<dbReference type="Gene3D" id="3.30.460.10">
    <property type="entry name" value="Beta Polymerase, domain 2"/>
    <property type="match status" value="1"/>
</dbReference>
<feature type="domain" description="Polymerase beta nucleotidyltransferase" evidence="8">
    <location>
        <begin position="42"/>
        <end position="128"/>
    </location>
</feature>
<keyword evidence="2" id="KW-0808">Transferase</keyword>
<evidence type="ECO:0000256" key="2">
    <source>
        <dbReference type="ARBA" id="ARBA00022679"/>
    </source>
</evidence>
<dbReference type="PANTHER" id="PTHR33571">
    <property type="entry name" value="SSL8005 PROTEIN"/>
    <property type="match status" value="1"/>
</dbReference>
<evidence type="ECO:0000313" key="9">
    <source>
        <dbReference type="EMBL" id="MFL9461124.1"/>
    </source>
</evidence>
<evidence type="ECO:0000256" key="3">
    <source>
        <dbReference type="ARBA" id="ARBA00022695"/>
    </source>
</evidence>
<dbReference type="Pfam" id="PF18765">
    <property type="entry name" value="Polbeta"/>
    <property type="match status" value="1"/>
</dbReference>
<comment type="cofactor">
    <cofactor evidence="1">
        <name>Mg(2+)</name>
        <dbReference type="ChEBI" id="CHEBI:18420"/>
    </cofactor>
</comment>
<evidence type="ECO:0000256" key="7">
    <source>
        <dbReference type="ARBA" id="ARBA00022842"/>
    </source>
</evidence>
<name>A0ABW8WJG4_9CYAN</name>
<proteinExistence type="predicted"/>
<evidence type="ECO:0000256" key="1">
    <source>
        <dbReference type="ARBA" id="ARBA00001946"/>
    </source>
</evidence>
<comment type="caution">
    <text evidence="9">The sequence shown here is derived from an EMBL/GenBank/DDBJ whole genome shotgun (WGS) entry which is preliminary data.</text>
</comment>
<keyword evidence="4" id="KW-0479">Metal-binding</keyword>
<dbReference type="SUPFAM" id="SSF81301">
    <property type="entry name" value="Nucleotidyltransferase"/>
    <property type="match status" value="1"/>
</dbReference>
<keyword evidence="10" id="KW-1185">Reference proteome</keyword>
<dbReference type="PANTHER" id="PTHR33571:SF12">
    <property type="entry name" value="BSL3053 PROTEIN"/>
    <property type="match status" value="1"/>
</dbReference>
<dbReference type="InterPro" id="IPR052038">
    <property type="entry name" value="Type-VII_TA_antitoxin"/>
</dbReference>